<dbReference type="PANTHER" id="PTHR19256:SF65">
    <property type="entry name" value="T CELL RECEPTOR GAMMA CONSTANT 1-RELATED"/>
    <property type="match status" value="1"/>
</dbReference>
<dbReference type="InterPro" id="IPR051117">
    <property type="entry name" value="TRG_var/const_region"/>
</dbReference>
<evidence type="ECO:0000256" key="6">
    <source>
        <dbReference type="ARBA" id="ARBA00023319"/>
    </source>
</evidence>
<sequence>IKHHNLIPFTQRVPRSMIKNQGKTAKITCTMHGKSMGEDYVHWYLGNPGKGLQWILYNKGTKIETSPDFPRRFSAVKSGDSSILTITKVNPNDSGIYYCGVWDSHSSCRHTRDRTKTCLSLGSQHGCSWVSVYGGGEC</sequence>
<dbReference type="Pfam" id="PF07686">
    <property type="entry name" value="V-set"/>
    <property type="match status" value="1"/>
</dbReference>
<dbReference type="InParanoid" id="A0A4W3J0P9"/>
<reference evidence="9" key="3">
    <citation type="journal article" date="2014" name="Nature">
        <title>Elephant shark genome provides unique insights into gnathostome evolution.</title>
        <authorList>
            <consortium name="International Elephant Shark Genome Sequencing Consortium"/>
            <person name="Venkatesh B."/>
            <person name="Lee A.P."/>
            <person name="Ravi V."/>
            <person name="Maurya A.K."/>
            <person name="Lian M.M."/>
            <person name="Swann J.B."/>
            <person name="Ohta Y."/>
            <person name="Flajnik M.F."/>
            <person name="Sutoh Y."/>
            <person name="Kasahara M."/>
            <person name="Hoon S."/>
            <person name="Gangu V."/>
            <person name="Roy S.W."/>
            <person name="Irimia M."/>
            <person name="Korzh V."/>
            <person name="Kondrychyn I."/>
            <person name="Lim Z.W."/>
            <person name="Tay B.H."/>
            <person name="Tohari S."/>
            <person name="Kong K.W."/>
            <person name="Ho S."/>
            <person name="Lorente-Galdos B."/>
            <person name="Quilez J."/>
            <person name="Marques-Bonet T."/>
            <person name="Raney B.J."/>
            <person name="Ingham P.W."/>
            <person name="Tay A."/>
            <person name="Hillier L.W."/>
            <person name="Minx P."/>
            <person name="Boehm T."/>
            <person name="Wilson R.K."/>
            <person name="Brenner S."/>
            <person name="Warren W.C."/>
        </authorList>
    </citation>
    <scope>NUCLEOTIDE SEQUENCE [LARGE SCALE GENOMIC DNA]</scope>
</reference>
<dbReference type="InterPro" id="IPR013106">
    <property type="entry name" value="Ig_V-set"/>
</dbReference>
<dbReference type="GeneTree" id="ENSGT00970000195704"/>
<keyword evidence="4" id="KW-0472">Membrane</keyword>
<dbReference type="PANTHER" id="PTHR19256">
    <property type="entry name" value="T-CELL RECEPTOR GAMMA CHAIN"/>
    <property type="match status" value="1"/>
</dbReference>
<dbReference type="Gene3D" id="2.60.40.10">
    <property type="entry name" value="Immunoglobulins"/>
    <property type="match status" value="1"/>
</dbReference>
<dbReference type="CDD" id="cd00099">
    <property type="entry name" value="IgV"/>
    <property type="match status" value="1"/>
</dbReference>
<protein>
    <recommendedName>
        <fullName evidence="7">Ig-like domain-containing protein</fullName>
    </recommendedName>
</protein>
<dbReference type="InterPro" id="IPR003598">
    <property type="entry name" value="Ig_sub2"/>
</dbReference>
<organism evidence="8 9">
    <name type="scientific">Callorhinchus milii</name>
    <name type="common">Ghost shark</name>
    <dbReference type="NCBI Taxonomy" id="7868"/>
    <lineage>
        <taxon>Eukaryota</taxon>
        <taxon>Metazoa</taxon>
        <taxon>Chordata</taxon>
        <taxon>Craniata</taxon>
        <taxon>Vertebrata</taxon>
        <taxon>Chondrichthyes</taxon>
        <taxon>Holocephali</taxon>
        <taxon>Chimaeriformes</taxon>
        <taxon>Callorhinchidae</taxon>
        <taxon>Callorhinchus</taxon>
    </lineage>
</organism>
<reference evidence="9" key="1">
    <citation type="journal article" date="2006" name="Science">
        <title>Ancient noncoding elements conserved in the human genome.</title>
        <authorList>
            <person name="Venkatesh B."/>
            <person name="Kirkness E.F."/>
            <person name="Loh Y.H."/>
            <person name="Halpern A.L."/>
            <person name="Lee A.P."/>
            <person name="Johnson J."/>
            <person name="Dandona N."/>
            <person name="Viswanathan L.D."/>
            <person name="Tay A."/>
            <person name="Venter J.C."/>
            <person name="Strausberg R.L."/>
            <person name="Brenner S."/>
        </authorList>
    </citation>
    <scope>NUCLEOTIDE SEQUENCE [LARGE SCALE GENOMIC DNA]</scope>
</reference>
<evidence type="ECO:0000256" key="3">
    <source>
        <dbReference type="ARBA" id="ARBA00022989"/>
    </source>
</evidence>
<evidence type="ECO:0000256" key="1">
    <source>
        <dbReference type="ARBA" id="ARBA00004370"/>
    </source>
</evidence>
<keyword evidence="5" id="KW-0675">Receptor</keyword>
<accession>A0A4W3J0P9</accession>
<dbReference type="OMA" id="DDECFLY"/>
<evidence type="ECO:0000256" key="5">
    <source>
        <dbReference type="ARBA" id="ARBA00023170"/>
    </source>
</evidence>
<dbReference type="AlphaFoldDB" id="A0A4W3J0P9"/>
<feature type="domain" description="Ig-like" evidence="7">
    <location>
        <begin position="8"/>
        <end position="115"/>
    </location>
</feature>
<reference evidence="8" key="4">
    <citation type="submission" date="2025-08" db="UniProtKB">
        <authorList>
            <consortium name="Ensembl"/>
        </authorList>
    </citation>
    <scope>IDENTIFICATION</scope>
</reference>
<dbReference type="Proteomes" id="UP000314986">
    <property type="component" value="Unassembled WGS sequence"/>
</dbReference>
<evidence type="ECO:0000313" key="9">
    <source>
        <dbReference type="Proteomes" id="UP000314986"/>
    </source>
</evidence>
<dbReference type="SMART" id="SM00409">
    <property type="entry name" value="IG"/>
    <property type="match status" value="1"/>
</dbReference>
<dbReference type="PROSITE" id="PS50835">
    <property type="entry name" value="IG_LIKE"/>
    <property type="match status" value="1"/>
</dbReference>
<dbReference type="InterPro" id="IPR003599">
    <property type="entry name" value="Ig_sub"/>
</dbReference>
<dbReference type="Ensembl" id="ENSCMIT00000035994.1">
    <property type="protein sequence ID" value="ENSCMIP00000035467.1"/>
    <property type="gene ID" value="ENSCMIG00000015009.1"/>
</dbReference>
<proteinExistence type="predicted"/>
<evidence type="ECO:0000256" key="2">
    <source>
        <dbReference type="ARBA" id="ARBA00022692"/>
    </source>
</evidence>
<keyword evidence="6" id="KW-0393">Immunoglobulin domain</keyword>
<dbReference type="SMART" id="SM00406">
    <property type="entry name" value="IGv"/>
    <property type="match status" value="1"/>
</dbReference>
<keyword evidence="2" id="KW-0812">Transmembrane</keyword>
<name>A0A4W3J0P9_CALMI</name>
<evidence type="ECO:0000259" key="7">
    <source>
        <dbReference type="PROSITE" id="PS50835"/>
    </source>
</evidence>
<reference evidence="9" key="2">
    <citation type="journal article" date="2007" name="PLoS Biol.">
        <title>Survey sequencing and comparative analysis of the elephant shark (Callorhinchus milii) genome.</title>
        <authorList>
            <person name="Venkatesh B."/>
            <person name="Kirkness E.F."/>
            <person name="Loh Y.H."/>
            <person name="Halpern A.L."/>
            <person name="Lee A.P."/>
            <person name="Johnson J."/>
            <person name="Dandona N."/>
            <person name="Viswanathan L.D."/>
            <person name="Tay A."/>
            <person name="Venter J.C."/>
            <person name="Strausberg R.L."/>
            <person name="Brenner S."/>
        </authorList>
    </citation>
    <scope>NUCLEOTIDE SEQUENCE [LARGE SCALE GENOMIC DNA]</scope>
</reference>
<dbReference type="InterPro" id="IPR013783">
    <property type="entry name" value="Ig-like_fold"/>
</dbReference>
<dbReference type="SMART" id="SM00408">
    <property type="entry name" value="IGc2"/>
    <property type="match status" value="1"/>
</dbReference>
<evidence type="ECO:0000313" key="8">
    <source>
        <dbReference type="Ensembl" id="ENSCMIP00000035467.1"/>
    </source>
</evidence>
<evidence type="ECO:0000256" key="4">
    <source>
        <dbReference type="ARBA" id="ARBA00023136"/>
    </source>
</evidence>
<dbReference type="InterPro" id="IPR036179">
    <property type="entry name" value="Ig-like_dom_sf"/>
</dbReference>
<reference evidence="8" key="5">
    <citation type="submission" date="2025-09" db="UniProtKB">
        <authorList>
            <consortium name="Ensembl"/>
        </authorList>
    </citation>
    <scope>IDENTIFICATION</scope>
</reference>
<dbReference type="GO" id="GO:0016020">
    <property type="term" value="C:membrane"/>
    <property type="evidence" value="ECO:0007669"/>
    <property type="project" value="UniProtKB-SubCell"/>
</dbReference>
<keyword evidence="9" id="KW-1185">Reference proteome</keyword>
<keyword evidence="3" id="KW-1133">Transmembrane helix</keyword>
<comment type="subcellular location">
    <subcellularLocation>
        <location evidence="1">Membrane</location>
    </subcellularLocation>
</comment>
<dbReference type="InterPro" id="IPR007110">
    <property type="entry name" value="Ig-like_dom"/>
</dbReference>
<dbReference type="SUPFAM" id="SSF48726">
    <property type="entry name" value="Immunoglobulin"/>
    <property type="match status" value="1"/>
</dbReference>